<accession>A0A9P9DAP2</accession>
<dbReference type="GO" id="GO:0017168">
    <property type="term" value="F:5-oxoprolinase (ATP-hydrolyzing) activity"/>
    <property type="evidence" value="ECO:0007669"/>
    <property type="project" value="TreeGrafter"/>
</dbReference>
<dbReference type="GO" id="GO:0006749">
    <property type="term" value="P:glutathione metabolic process"/>
    <property type="evidence" value="ECO:0007669"/>
    <property type="project" value="TreeGrafter"/>
</dbReference>
<dbReference type="InterPro" id="IPR003692">
    <property type="entry name" value="Hydantoinase_B"/>
</dbReference>
<evidence type="ECO:0000259" key="1">
    <source>
        <dbReference type="Pfam" id="PF02538"/>
    </source>
</evidence>
<name>A0A9P9DAP2_9HYPO</name>
<dbReference type="Proteomes" id="UP000717696">
    <property type="component" value="Unassembled WGS sequence"/>
</dbReference>
<comment type="caution">
    <text evidence="2">The sequence shown here is derived from an EMBL/GenBank/DDBJ whole genome shotgun (WGS) entry which is preliminary data.</text>
</comment>
<evidence type="ECO:0000313" key="3">
    <source>
        <dbReference type="Proteomes" id="UP000717696"/>
    </source>
</evidence>
<dbReference type="PANTHER" id="PTHR11365:SF2">
    <property type="entry name" value="5-OXOPROLINASE"/>
    <property type="match status" value="1"/>
</dbReference>
<protein>
    <recommendedName>
        <fullName evidence="1">Hydantoinase B/oxoprolinase domain-containing protein</fullName>
    </recommendedName>
</protein>
<gene>
    <name evidence="2" type="ORF">B0J13DRAFT_572196</name>
</gene>
<dbReference type="OrthoDB" id="5105584at2759"/>
<dbReference type="PANTHER" id="PTHR11365">
    <property type="entry name" value="5-OXOPROLINASE RELATED"/>
    <property type="match status" value="1"/>
</dbReference>
<proteinExistence type="predicted"/>
<dbReference type="InterPro" id="IPR045079">
    <property type="entry name" value="Oxoprolinase-like"/>
</dbReference>
<organism evidence="2 3">
    <name type="scientific">Dactylonectria estremocensis</name>
    <dbReference type="NCBI Taxonomy" id="1079267"/>
    <lineage>
        <taxon>Eukaryota</taxon>
        <taxon>Fungi</taxon>
        <taxon>Dikarya</taxon>
        <taxon>Ascomycota</taxon>
        <taxon>Pezizomycotina</taxon>
        <taxon>Sordariomycetes</taxon>
        <taxon>Hypocreomycetidae</taxon>
        <taxon>Hypocreales</taxon>
        <taxon>Nectriaceae</taxon>
        <taxon>Dactylonectria</taxon>
    </lineage>
</organism>
<dbReference type="GO" id="GO:0005829">
    <property type="term" value="C:cytosol"/>
    <property type="evidence" value="ECO:0007669"/>
    <property type="project" value="TreeGrafter"/>
</dbReference>
<keyword evidence="3" id="KW-1185">Reference proteome</keyword>
<dbReference type="Pfam" id="PF02538">
    <property type="entry name" value="Hydantoinase_B"/>
    <property type="match status" value="1"/>
</dbReference>
<evidence type="ECO:0000313" key="2">
    <source>
        <dbReference type="EMBL" id="KAH7115484.1"/>
    </source>
</evidence>
<reference evidence="2" key="1">
    <citation type="journal article" date="2021" name="Nat. Commun.">
        <title>Genetic determinants of endophytism in the Arabidopsis root mycobiome.</title>
        <authorList>
            <person name="Mesny F."/>
            <person name="Miyauchi S."/>
            <person name="Thiergart T."/>
            <person name="Pickel B."/>
            <person name="Atanasova L."/>
            <person name="Karlsson M."/>
            <person name="Huettel B."/>
            <person name="Barry K.W."/>
            <person name="Haridas S."/>
            <person name="Chen C."/>
            <person name="Bauer D."/>
            <person name="Andreopoulos W."/>
            <person name="Pangilinan J."/>
            <person name="LaButti K."/>
            <person name="Riley R."/>
            <person name="Lipzen A."/>
            <person name="Clum A."/>
            <person name="Drula E."/>
            <person name="Henrissat B."/>
            <person name="Kohler A."/>
            <person name="Grigoriev I.V."/>
            <person name="Martin F.M."/>
            <person name="Hacquard S."/>
        </authorList>
    </citation>
    <scope>NUCLEOTIDE SEQUENCE</scope>
    <source>
        <strain evidence="2">MPI-CAGE-AT-0021</strain>
    </source>
</reference>
<sequence>MDLELATIVAGLALVIDDTQTILIEPSYRAYILSGHVLLEREAKDNLPPDLIPKKPVSVLSTFLDPIRLSVFTHWFMAIAEQMGNMLQRTSISTA</sequence>
<dbReference type="AlphaFoldDB" id="A0A9P9DAP2"/>
<feature type="domain" description="Hydantoinase B/oxoprolinase" evidence="1">
    <location>
        <begin position="65"/>
        <end position="94"/>
    </location>
</feature>
<dbReference type="EMBL" id="JAGMUU010000038">
    <property type="protein sequence ID" value="KAH7115484.1"/>
    <property type="molecule type" value="Genomic_DNA"/>
</dbReference>